<comment type="caution">
    <text evidence="1">The sequence shown here is derived from an EMBL/GenBank/DDBJ whole genome shotgun (WGS) entry which is preliminary data.</text>
</comment>
<name>A0AAP0N390_LIQFO</name>
<dbReference type="EMBL" id="JBBPBK010000242">
    <property type="protein sequence ID" value="KAK9266072.1"/>
    <property type="molecule type" value="Genomic_DNA"/>
</dbReference>
<protein>
    <submittedName>
        <fullName evidence="1">Uncharacterized protein</fullName>
    </submittedName>
</protein>
<accession>A0AAP0N390</accession>
<dbReference type="AlphaFoldDB" id="A0AAP0N390"/>
<sequence length="198" mass="22041">MIGGRSGDGNRWPVREEALLGHRRRDVAGQKHGRMVAIVGEEPSSVGVVVGGTIIPIGIILGSSIFAIAPFQNIQLGLTNGFHGNPPTPHLCRRFSFKWWDKIVAQKAYVSNIILYLHKNPSVCKTPVQTDSSSEFLVVKSKEQAKIASARSKAEYKQHLREALSQVDSDEEHSDEAFSHPFYQNEDDCYGIEFFSQM</sequence>
<proteinExistence type="predicted"/>
<organism evidence="1 2">
    <name type="scientific">Liquidambar formosana</name>
    <name type="common">Formosan gum</name>
    <dbReference type="NCBI Taxonomy" id="63359"/>
    <lineage>
        <taxon>Eukaryota</taxon>
        <taxon>Viridiplantae</taxon>
        <taxon>Streptophyta</taxon>
        <taxon>Embryophyta</taxon>
        <taxon>Tracheophyta</taxon>
        <taxon>Spermatophyta</taxon>
        <taxon>Magnoliopsida</taxon>
        <taxon>eudicotyledons</taxon>
        <taxon>Gunneridae</taxon>
        <taxon>Pentapetalae</taxon>
        <taxon>Saxifragales</taxon>
        <taxon>Altingiaceae</taxon>
        <taxon>Liquidambar</taxon>
    </lineage>
</organism>
<evidence type="ECO:0000313" key="1">
    <source>
        <dbReference type="EMBL" id="KAK9266072.1"/>
    </source>
</evidence>
<evidence type="ECO:0000313" key="2">
    <source>
        <dbReference type="Proteomes" id="UP001415857"/>
    </source>
</evidence>
<reference evidence="1 2" key="1">
    <citation type="journal article" date="2024" name="Plant J.">
        <title>Genome sequences and population genomics reveal climatic adaptation and genomic divergence between two closely related sweetgum species.</title>
        <authorList>
            <person name="Xu W.Q."/>
            <person name="Ren C.Q."/>
            <person name="Zhang X.Y."/>
            <person name="Comes H.P."/>
            <person name="Liu X.H."/>
            <person name="Li Y.G."/>
            <person name="Kettle C.J."/>
            <person name="Jalonen R."/>
            <person name="Gaisberger H."/>
            <person name="Ma Y.Z."/>
            <person name="Qiu Y.X."/>
        </authorList>
    </citation>
    <scope>NUCLEOTIDE SEQUENCE [LARGE SCALE GENOMIC DNA]</scope>
    <source>
        <strain evidence="1">Hangzhou</strain>
    </source>
</reference>
<gene>
    <name evidence="1" type="ORF">L1049_003534</name>
</gene>
<keyword evidence="2" id="KW-1185">Reference proteome</keyword>
<dbReference type="Proteomes" id="UP001415857">
    <property type="component" value="Unassembled WGS sequence"/>
</dbReference>